<evidence type="ECO:0000313" key="2">
    <source>
        <dbReference type="Proteomes" id="UP001164250"/>
    </source>
</evidence>
<protein>
    <submittedName>
        <fullName evidence="1">Uncharacterized protein</fullName>
    </submittedName>
</protein>
<accession>A0ACC1AB05</accession>
<dbReference type="EMBL" id="CM047907">
    <property type="protein sequence ID" value="KAJ0083543.1"/>
    <property type="molecule type" value="Genomic_DNA"/>
</dbReference>
<evidence type="ECO:0000313" key="1">
    <source>
        <dbReference type="EMBL" id="KAJ0083543.1"/>
    </source>
</evidence>
<sequence>MSSPPQETPSNSSASKLGSSPNPNPEIQPPLTFAKKSQVTLKRLLDRQSPISPFGVELNGCEDLDLKRCANGSCSGVKSFFYSFPAGFRFHRTDAELIVYYLRKKLMNEALPLNMIIEIELRHHNPETIAGFKKSLVFYEGKPPKGRKTNWIMHEFRVKDAPPSKTSLNSEKLDDWCLCRIYKVDNKPRKIFLDSKENSILESFINVDCDNGVNDSMESDNASDDYMHQIPQNPFIEISQFGEIQASINAEYQALTSSLGMDDAFSTNFEDWEDIICRHWHNSNLQLEQNVQPSDCNL</sequence>
<dbReference type="Proteomes" id="UP001164250">
    <property type="component" value="Chromosome 11"/>
</dbReference>
<name>A0ACC1AB05_9ROSI</name>
<gene>
    <name evidence="1" type="ORF">Patl1_29589</name>
</gene>
<comment type="caution">
    <text evidence="1">The sequence shown here is derived from an EMBL/GenBank/DDBJ whole genome shotgun (WGS) entry which is preliminary data.</text>
</comment>
<reference evidence="2" key="1">
    <citation type="journal article" date="2023" name="G3 (Bethesda)">
        <title>Genome assembly and association tests identify interacting loci associated with vigor, precocity, and sex in interspecific pistachio rootstocks.</title>
        <authorList>
            <person name="Palmer W."/>
            <person name="Jacygrad E."/>
            <person name="Sagayaradj S."/>
            <person name="Cavanaugh K."/>
            <person name="Han R."/>
            <person name="Bertier L."/>
            <person name="Beede B."/>
            <person name="Kafkas S."/>
            <person name="Golino D."/>
            <person name="Preece J."/>
            <person name="Michelmore R."/>
        </authorList>
    </citation>
    <scope>NUCLEOTIDE SEQUENCE [LARGE SCALE GENOMIC DNA]</scope>
</reference>
<organism evidence="1 2">
    <name type="scientific">Pistacia atlantica</name>
    <dbReference type="NCBI Taxonomy" id="434234"/>
    <lineage>
        <taxon>Eukaryota</taxon>
        <taxon>Viridiplantae</taxon>
        <taxon>Streptophyta</taxon>
        <taxon>Embryophyta</taxon>
        <taxon>Tracheophyta</taxon>
        <taxon>Spermatophyta</taxon>
        <taxon>Magnoliopsida</taxon>
        <taxon>eudicotyledons</taxon>
        <taxon>Gunneridae</taxon>
        <taxon>Pentapetalae</taxon>
        <taxon>rosids</taxon>
        <taxon>malvids</taxon>
        <taxon>Sapindales</taxon>
        <taxon>Anacardiaceae</taxon>
        <taxon>Pistacia</taxon>
    </lineage>
</organism>
<keyword evidence="2" id="KW-1185">Reference proteome</keyword>
<proteinExistence type="predicted"/>